<dbReference type="PANTHER" id="PTHR34129:SF1">
    <property type="entry name" value="DUF952 DOMAIN-CONTAINING PROTEIN"/>
    <property type="match status" value="1"/>
</dbReference>
<keyword evidence="2" id="KW-1185">Reference proteome</keyword>
<evidence type="ECO:0000313" key="2">
    <source>
        <dbReference type="Proteomes" id="UP000017048"/>
    </source>
</evidence>
<proteinExistence type="predicted"/>
<dbReference type="eggNOG" id="COG3502">
    <property type="taxonomic scope" value="Bacteria"/>
</dbReference>
<protein>
    <recommendedName>
        <fullName evidence="3">Glutathione S-transferase</fullName>
    </recommendedName>
</protein>
<dbReference type="AlphaFoldDB" id="U5EDI2"/>
<dbReference type="EMBL" id="BAFO02000024">
    <property type="protein sequence ID" value="GAD84476.1"/>
    <property type="molecule type" value="Genomic_DNA"/>
</dbReference>
<dbReference type="InterPro" id="IPR009297">
    <property type="entry name" value="DUF952"/>
</dbReference>
<dbReference type="Pfam" id="PF06108">
    <property type="entry name" value="DUF952"/>
    <property type="match status" value="1"/>
</dbReference>
<comment type="caution">
    <text evidence="1">The sequence shown here is derived from an EMBL/GenBank/DDBJ whole genome shotgun (WGS) entry which is preliminary data.</text>
</comment>
<name>U5EDI2_NOCAS</name>
<accession>U5EDI2</accession>
<dbReference type="STRING" id="1824.SAMN05444423_10669"/>
<reference evidence="1 2" key="1">
    <citation type="journal article" date="2014" name="BMC Genomics">
        <title>Genome based analysis of type-I polyketide synthase and nonribosomal peptide synthetase gene clusters in seven strains of five representative Nocardia species.</title>
        <authorList>
            <person name="Komaki H."/>
            <person name="Ichikawa N."/>
            <person name="Hosoyama A."/>
            <person name="Takahashi-Nakaguchi A."/>
            <person name="Matsuzawa T."/>
            <person name="Suzuki K."/>
            <person name="Fujita N."/>
            <person name="Gonoi T."/>
        </authorList>
    </citation>
    <scope>NUCLEOTIDE SEQUENCE [LARGE SCALE GENOMIC DNA]</scope>
    <source>
        <strain evidence="1 2">NBRC 15531</strain>
    </source>
</reference>
<sequence length="139" mass="15196">MTGSSRPKLLSTRRLPVTTDTHTLVHLCSSQEWEQARHGTELRPPSLAANGFVHLSTPEQVHLPADRLFAGRSDLVVLWLDPSRFTGELKWEPGVPTDPASMLFPHLYAPLPVAAVLEVAPYLPGADGRFGTPRRGTVA</sequence>
<organism evidence="1 2">
    <name type="scientific">Nocardia asteroides NBRC 15531</name>
    <dbReference type="NCBI Taxonomy" id="1110697"/>
    <lineage>
        <taxon>Bacteria</taxon>
        <taxon>Bacillati</taxon>
        <taxon>Actinomycetota</taxon>
        <taxon>Actinomycetes</taxon>
        <taxon>Mycobacteriales</taxon>
        <taxon>Nocardiaceae</taxon>
        <taxon>Nocardia</taxon>
    </lineage>
</organism>
<dbReference type="Gene3D" id="3.20.170.20">
    <property type="entry name" value="Protein of unknown function DUF952"/>
    <property type="match status" value="1"/>
</dbReference>
<evidence type="ECO:0000313" key="1">
    <source>
        <dbReference type="EMBL" id="GAD84476.1"/>
    </source>
</evidence>
<dbReference type="SUPFAM" id="SSF56399">
    <property type="entry name" value="ADP-ribosylation"/>
    <property type="match status" value="1"/>
</dbReference>
<dbReference type="PANTHER" id="PTHR34129">
    <property type="entry name" value="BLR1139 PROTEIN"/>
    <property type="match status" value="1"/>
</dbReference>
<gene>
    <name evidence="1" type="ORF">NCAST_24_00820</name>
</gene>
<dbReference type="Proteomes" id="UP000017048">
    <property type="component" value="Unassembled WGS sequence"/>
</dbReference>
<evidence type="ECO:0008006" key="3">
    <source>
        <dbReference type="Google" id="ProtNLM"/>
    </source>
</evidence>